<reference evidence="1" key="1">
    <citation type="submission" date="2018-06" db="EMBL/GenBank/DDBJ databases">
        <authorList>
            <person name="Zhirakovskaya E."/>
        </authorList>
    </citation>
    <scope>NUCLEOTIDE SEQUENCE</scope>
</reference>
<dbReference type="PANTHER" id="PTHR37421">
    <property type="entry name" value="UPF0260 PROTEIN YCGN"/>
    <property type="match status" value="1"/>
</dbReference>
<dbReference type="PANTHER" id="PTHR37421:SF1">
    <property type="entry name" value="UPF0260 PROTEIN YCGN"/>
    <property type="match status" value="1"/>
</dbReference>
<sequence>MGDAIMEKSKFWRDVKLSHMTPAQWESLCDGCGLCCLHKIEDSDSGEIAYTDVACRLLDIDSCQCANYPHRKKLVPDCVVLTPDQISEFHWLPDSCAYRMVSEGKDLPPWHPLVSGSANSVHDAGISVQGRVISERNAGDMMDHIINLQAFCGQKEGPE</sequence>
<dbReference type="Pfam" id="PF03692">
    <property type="entry name" value="CxxCxxCC"/>
    <property type="match status" value="1"/>
</dbReference>
<dbReference type="EMBL" id="UOFW01000198">
    <property type="protein sequence ID" value="VAX07207.1"/>
    <property type="molecule type" value="Genomic_DNA"/>
</dbReference>
<proteinExistence type="inferred from homology"/>
<dbReference type="HAMAP" id="MF_00676">
    <property type="entry name" value="UPF0260"/>
    <property type="match status" value="1"/>
</dbReference>
<accession>A0A3B1BRA6</accession>
<dbReference type="InterPro" id="IPR005358">
    <property type="entry name" value="Puta_zinc/iron-chelating_dom"/>
</dbReference>
<dbReference type="InterPro" id="IPR008228">
    <property type="entry name" value="UCP006173"/>
</dbReference>
<gene>
    <name evidence="1" type="ORF">MNBD_ALPHA03-1231</name>
</gene>
<evidence type="ECO:0000313" key="1">
    <source>
        <dbReference type="EMBL" id="VAX07207.1"/>
    </source>
</evidence>
<dbReference type="PIRSF" id="PIRSF006173">
    <property type="entry name" value="UCP006173"/>
    <property type="match status" value="1"/>
</dbReference>
<dbReference type="NCBIfam" id="NF003501">
    <property type="entry name" value="PRK05170.1-5"/>
    <property type="match status" value="1"/>
</dbReference>
<name>A0A3B1BRA6_9ZZZZ</name>
<dbReference type="NCBIfam" id="NF003507">
    <property type="entry name" value="PRK05170.2-5"/>
    <property type="match status" value="1"/>
</dbReference>
<dbReference type="AlphaFoldDB" id="A0A3B1BRA6"/>
<organism evidence="1">
    <name type="scientific">hydrothermal vent metagenome</name>
    <dbReference type="NCBI Taxonomy" id="652676"/>
    <lineage>
        <taxon>unclassified sequences</taxon>
        <taxon>metagenomes</taxon>
        <taxon>ecological metagenomes</taxon>
    </lineage>
</organism>
<protein>
    <submittedName>
        <fullName evidence="1">UPF0260 protein YcgN</fullName>
    </submittedName>
</protein>